<gene>
    <name evidence="1" type="ORF">K4G57_08765</name>
</gene>
<dbReference type="PANTHER" id="PTHR23416">
    <property type="entry name" value="SIALIC ACID SYNTHASE-RELATED"/>
    <property type="match status" value="1"/>
</dbReference>
<keyword evidence="2" id="KW-1185">Reference proteome</keyword>
<protein>
    <recommendedName>
        <fullName evidence="3">Acyltransferase</fullName>
    </recommendedName>
</protein>
<proteinExistence type="predicted"/>
<dbReference type="EMBL" id="JAIGYQ010000018">
    <property type="protein sequence ID" value="MBX7491547.1"/>
    <property type="molecule type" value="Genomic_DNA"/>
</dbReference>
<accession>A0ABS7JQB2</accession>
<dbReference type="InterPro" id="IPR011004">
    <property type="entry name" value="Trimer_LpxA-like_sf"/>
</dbReference>
<organism evidence="1 2">
    <name type="scientific">Helicobacter turcicus</name>
    <dbReference type="NCBI Taxonomy" id="2867412"/>
    <lineage>
        <taxon>Bacteria</taxon>
        <taxon>Pseudomonadati</taxon>
        <taxon>Campylobacterota</taxon>
        <taxon>Epsilonproteobacteria</taxon>
        <taxon>Campylobacterales</taxon>
        <taxon>Helicobacteraceae</taxon>
        <taxon>Helicobacter</taxon>
    </lineage>
</organism>
<reference evidence="1 2" key="1">
    <citation type="submission" date="2021-08" db="EMBL/GenBank/DDBJ databases">
        <title>Helicobacter spp. isolated from feces of Anatolian Ground Squirrel (Spermophilus xanthoprymnus) in Turkey.</title>
        <authorList>
            <person name="Aydin F."/>
            <person name="Abay S."/>
            <person name="Kayman T."/>
            <person name="Karakaya E."/>
            <person name="Saticioglu I.B."/>
        </authorList>
    </citation>
    <scope>NUCLEOTIDE SEQUENCE [LARGE SCALE GENOMIC DNA]</scope>
    <source>
        <strain evidence="1 2">Faydin-H70</strain>
    </source>
</reference>
<dbReference type="PANTHER" id="PTHR23416:SF78">
    <property type="entry name" value="LIPOPOLYSACCHARIDE BIOSYNTHESIS O-ACETYL TRANSFERASE WBBJ-RELATED"/>
    <property type="match status" value="1"/>
</dbReference>
<dbReference type="Proteomes" id="UP000700059">
    <property type="component" value="Unassembled WGS sequence"/>
</dbReference>
<comment type="caution">
    <text evidence="1">The sequence shown here is derived from an EMBL/GenBank/DDBJ whole genome shotgun (WGS) entry which is preliminary data.</text>
</comment>
<dbReference type="InterPro" id="IPR051159">
    <property type="entry name" value="Hexapeptide_acetyltransf"/>
</dbReference>
<sequence length="206" mass="22948">MKGILLTKEDIKFPTIAFKGYKTNRVYLADEITNLNISILGDHNLIWIEENVKIQGKLNISIKGDHNTVIIKKETFIHRNLNLLILPGGLGTLANNCKIIVREKNFFNGDVQLFCGEENTSISINEECLFANNIKLITTDNHSIFDITTKQRINNAGNISIGKHCWICDDVTILNHSFIGNNCVVGTKSLVTSFAKSTPPPPKIAL</sequence>
<dbReference type="SUPFAM" id="SSF51161">
    <property type="entry name" value="Trimeric LpxA-like enzymes"/>
    <property type="match status" value="1"/>
</dbReference>
<evidence type="ECO:0000313" key="2">
    <source>
        <dbReference type="Proteomes" id="UP000700059"/>
    </source>
</evidence>
<evidence type="ECO:0000313" key="1">
    <source>
        <dbReference type="EMBL" id="MBX7491547.1"/>
    </source>
</evidence>
<dbReference type="RefSeq" id="WP_221561849.1">
    <property type="nucleotide sequence ID" value="NZ_JAIGYQ010000018.1"/>
</dbReference>
<evidence type="ECO:0008006" key="3">
    <source>
        <dbReference type="Google" id="ProtNLM"/>
    </source>
</evidence>
<name>A0ABS7JQB2_9HELI</name>
<dbReference type="Gene3D" id="2.160.10.10">
    <property type="entry name" value="Hexapeptide repeat proteins"/>
    <property type="match status" value="1"/>
</dbReference>